<evidence type="ECO:0000313" key="1">
    <source>
        <dbReference type="EMBL" id="OWK44475.1"/>
    </source>
</evidence>
<protein>
    <submittedName>
        <fullName evidence="1">Uncharacterized protein</fullName>
    </submittedName>
</protein>
<comment type="caution">
    <text evidence="1">The sequence shown here is derived from an EMBL/GenBank/DDBJ whole genome shotgun (WGS) entry which is preliminary data.</text>
</comment>
<accession>A0A225E730</accession>
<evidence type="ECO:0000313" key="2">
    <source>
        <dbReference type="Proteomes" id="UP000214646"/>
    </source>
</evidence>
<organism evidence="1 2">
    <name type="scientific">Fimbriiglobus ruber</name>
    <dbReference type="NCBI Taxonomy" id="1908690"/>
    <lineage>
        <taxon>Bacteria</taxon>
        <taxon>Pseudomonadati</taxon>
        <taxon>Planctomycetota</taxon>
        <taxon>Planctomycetia</taxon>
        <taxon>Gemmatales</taxon>
        <taxon>Gemmataceae</taxon>
        <taxon>Fimbriiglobus</taxon>
    </lineage>
</organism>
<dbReference type="EMBL" id="NIDE01000003">
    <property type="protein sequence ID" value="OWK44475.1"/>
    <property type="molecule type" value="Genomic_DNA"/>
</dbReference>
<proteinExistence type="predicted"/>
<reference evidence="2" key="1">
    <citation type="submission" date="2017-06" db="EMBL/GenBank/DDBJ databases">
        <title>Genome analysis of Fimbriiglobus ruber SP5, the first member of the order Planctomycetales with confirmed chitinolytic capability.</title>
        <authorList>
            <person name="Ravin N.V."/>
            <person name="Rakitin A.L."/>
            <person name="Ivanova A.A."/>
            <person name="Beletsky A.V."/>
            <person name="Kulichevskaya I.S."/>
            <person name="Mardanov A.V."/>
            <person name="Dedysh S.N."/>
        </authorList>
    </citation>
    <scope>NUCLEOTIDE SEQUENCE [LARGE SCALE GENOMIC DNA]</scope>
    <source>
        <strain evidence="2">SP5</strain>
    </source>
</reference>
<keyword evidence="2" id="KW-1185">Reference proteome</keyword>
<name>A0A225E730_9BACT</name>
<dbReference type="Proteomes" id="UP000214646">
    <property type="component" value="Unassembled WGS sequence"/>
</dbReference>
<dbReference type="AlphaFoldDB" id="A0A225E730"/>
<gene>
    <name evidence="1" type="ORF">FRUB_02407</name>
</gene>
<sequence>MARALDAAADGENAIRRLADEMVVIGTRLMDWYHGPLSPDAIGARVLAQLADADRLAVEPFRVWVDANAGYALVTLTDDGSRWTLRLGPEDGRYIHLHPARYSPGTTRVQANTLKTALLSFAVAKQTERDPADVAVVNEARARYLALPPIPSLDVGTGLGELIGLMKNDFAADARR</sequence>